<comment type="function">
    <text evidence="3">Probable essential component of SCF (SKP1-CUL1-F-box protein) E3 ubiquitin-protein ligase complexes, which mediate the ubiquitination and subsequent proteasomal degradation of target proteins. Regulates cell proliferation during embryonic and larval development.</text>
</comment>
<accession>A0A1I7ZWZ6</accession>
<reference evidence="7" key="1">
    <citation type="submission" date="2016-11" db="UniProtKB">
        <authorList>
            <consortium name="WormBaseParasite"/>
        </authorList>
    </citation>
    <scope>IDENTIFICATION</scope>
</reference>
<evidence type="ECO:0000313" key="7">
    <source>
        <dbReference type="WBParaSite" id="L893_g30738.t1"/>
    </source>
</evidence>
<feature type="domain" description="SKP1 component POZ" evidence="5">
    <location>
        <begin position="11"/>
        <end position="65"/>
    </location>
</feature>
<keyword evidence="6" id="KW-1185">Reference proteome</keyword>
<sequence length="167" mass="19702">MYSLLASDNSTPIPISEKAIRQSITLGTLITTLGEDAKKEPIPIRQDDIPRHILEKVVEWCEKNKTDIPLSLRNDNEHQEELRCMVIPEWDHNFLQELDATEDGLYFMTVAANYLEIGKLYRYCCKFIYSNHIKGKSTESIRQYFHEEDDFTPEERKQLEDENKWFT</sequence>
<dbReference type="Pfam" id="PF03931">
    <property type="entry name" value="Skp1_POZ"/>
    <property type="match status" value="1"/>
</dbReference>
<comment type="similarity">
    <text evidence="1 3">Belongs to the SKP1 family.</text>
</comment>
<dbReference type="PIRSF" id="PIRSF028729">
    <property type="entry name" value="E3_ubiquit_lig_SCF_Skp"/>
    <property type="match status" value="1"/>
</dbReference>
<name>A0A1I7ZWZ6_9BILA</name>
<dbReference type="InterPro" id="IPR016072">
    <property type="entry name" value="Skp1_comp_dimer"/>
</dbReference>
<organism evidence="6 7">
    <name type="scientific">Steinernema glaseri</name>
    <dbReference type="NCBI Taxonomy" id="37863"/>
    <lineage>
        <taxon>Eukaryota</taxon>
        <taxon>Metazoa</taxon>
        <taxon>Ecdysozoa</taxon>
        <taxon>Nematoda</taxon>
        <taxon>Chromadorea</taxon>
        <taxon>Rhabditida</taxon>
        <taxon>Tylenchina</taxon>
        <taxon>Panagrolaimomorpha</taxon>
        <taxon>Strongyloidoidea</taxon>
        <taxon>Steinernematidae</taxon>
        <taxon>Steinernema</taxon>
    </lineage>
</organism>
<dbReference type="WBParaSite" id="L893_g30738.t1">
    <property type="protein sequence ID" value="L893_g30738.t1"/>
    <property type="gene ID" value="L893_g30738"/>
</dbReference>
<dbReference type="SMART" id="SM00512">
    <property type="entry name" value="Skp1"/>
    <property type="match status" value="1"/>
</dbReference>
<dbReference type="UniPathway" id="UPA00143"/>
<dbReference type="InterPro" id="IPR011333">
    <property type="entry name" value="SKP1/BTB/POZ_sf"/>
</dbReference>
<dbReference type="Pfam" id="PF01466">
    <property type="entry name" value="Skp1"/>
    <property type="match status" value="1"/>
</dbReference>
<dbReference type="SUPFAM" id="SSF81382">
    <property type="entry name" value="Skp1 dimerisation domain-like"/>
    <property type="match status" value="1"/>
</dbReference>
<dbReference type="GO" id="GO:0006511">
    <property type="term" value="P:ubiquitin-dependent protein catabolic process"/>
    <property type="evidence" value="ECO:0007669"/>
    <property type="project" value="InterPro"/>
</dbReference>
<dbReference type="InterPro" id="IPR016897">
    <property type="entry name" value="SKP1"/>
</dbReference>
<proteinExistence type="inferred from homology"/>
<dbReference type="SUPFAM" id="SSF54695">
    <property type="entry name" value="POZ domain"/>
    <property type="match status" value="1"/>
</dbReference>
<keyword evidence="2 3" id="KW-0833">Ubl conjugation pathway</keyword>
<comment type="pathway">
    <text evidence="3">Protein modification; protein ubiquitination.</text>
</comment>
<dbReference type="InterPro" id="IPR016073">
    <property type="entry name" value="Skp1_comp_POZ"/>
</dbReference>
<dbReference type="GO" id="GO:0016567">
    <property type="term" value="P:protein ubiquitination"/>
    <property type="evidence" value="ECO:0007669"/>
    <property type="project" value="UniProtKB-UniPathway"/>
</dbReference>
<dbReference type="AlphaFoldDB" id="A0A1I7ZWZ6"/>
<dbReference type="PANTHER" id="PTHR11165">
    <property type="entry name" value="SKP1"/>
    <property type="match status" value="1"/>
</dbReference>
<evidence type="ECO:0000259" key="5">
    <source>
        <dbReference type="Pfam" id="PF03931"/>
    </source>
</evidence>
<dbReference type="Proteomes" id="UP000095287">
    <property type="component" value="Unplaced"/>
</dbReference>
<dbReference type="InterPro" id="IPR001232">
    <property type="entry name" value="SKP1-like"/>
</dbReference>
<evidence type="ECO:0000259" key="4">
    <source>
        <dbReference type="Pfam" id="PF01466"/>
    </source>
</evidence>
<evidence type="ECO:0000313" key="6">
    <source>
        <dbReference type="Proteomes" id="UP000095287"/>
    </source>
</evidence>
<dbReference type="Gene3D" id="3.30.710.10">
    <property type="entry name" value="Potassium Channel Kv1.1, Chain A"/>
    <property type="match status" value="1"/>
</dbReference>
<evidence type="ECO:0000256" key="2">
    <source>
        <dbReference type="ARBA" id="ARBA00022786"/>
    </source>
</evidence>
<evidence type="ECO:0000256" key="1">
    <source>
        <dbReference type="ARBA" id="ARBA00009993"/>
    </source>
</evidence>
<feature type="domain" description="SKP1 component dimerisation" evidence="4">
    <location>
        <begin position="119"/>
        <end position="165"/>
    </location>
</feature>
<protein>
    <recommendedName>
        <fullName evidence="3">Skp1-related protein</fullName>
    </recommendedName>
</protein>
<dbReference type="InterPro" id="IPR036296">
    <property type="entry name" value="SKP1-like_dim_sf"/>
</dbReference>
<evidence type="ECO:0000256" key="3">
    <source>
        <dbReference type="PIRNR" id="PIRNR028729"/>
    </source>
</evidence>